<comment type="caution">
    <text evidence="2">The sequence shown here is derived from an EMBL/GenBank/DDBJ whole genome shotgun (WGS) entry which is preliminary data.</text>
</comment>
<evidence type="ECO:0000313" key="2">
    <source>
        <dbReference type="EMBL" id="ERI10955.1"/>
    </source>
</evidence>
<accession>U1X7J6</accession>
<keyword evidence="1" id="KW-0472">Membrane</keyword>
<dbReference type="AlphaFoldDB" id="U1X7J6"/>
<dbReference type="EMBL" id="AWSJ01000060">
    <property type="protein sequence ID" value="ERI10955.1"/>
    <property type="molecule type" value="Genomic_DNA"/>
</dbReference>
<sequence>MIEHKGGGCMAVIVCIAFAMILYLCFVLIKPEKF</sequence>
<dbReference type="STRING" id="649747.HMPREF0083_00955"/>
<keyword evidence="1" id="KW-1133">Transmembrane helix</keyword>
<organism evidence="2 3">
    <name type="scientific">Aneurinibacillus aneurinilyticus ATCC 12856</name>
    <dbReference type="NCBI Taxonomy" id="649747"/>
    <lineage>
        <taxon>Bacteria</taxon>
        <taxon>Bacillati</taxon>
        <taxon>Bacillota</taxon>
        <taxon>Bacilli</taxon>
        <taxon>Bacillales</taxon>
        <taxon>Paenibacillaceae</taxon>
        <taxon>Aneurinibacillus group</taxon>
        <taxon>Aneurinibacillus</taxon>
    </lineage>
</organism>
<dbReference type="GO" id="GO:0008556">
    <property type="term" value="F:P-type potassium transmembrane transporter activity"/>
    <property type="evidence" value="ECO:0007669"/>
    <property type="project" value="InterPro"/>
</dbReference>
<keyword evidence="3" id="KW-1185">Reference proteome</keyword>
<keyword evidence="1" id="KW-0812">Transmembrane</keyword>
<dbReference type="Pfam" id="PF09604">
    <property type="entry name" value="Potass_KdpF"/>
    <property type="match status" value="1"/>
</dbReference>
<name>U1X7J6_ANEAE</name>
<dbReference type="HOGENOM" id="CLU_3371689_0_0_9"/>
<proteinExistence type="predicted"/>
<dbReference type="InterPro" id="IPR011726">
    <property type="entry name" value="KdpF"/>
</dbReference>
<dbReference type="GO" id="GO:0005886">
    <property type="term" value="C:plasma membrane"/>
    <property type="evidence" value="ECO:0007669"/>
    <property type="project" value="InterPro"/>
</dbReference>
<gene>
    <name evidence="2" type="ORF">HMPREF0083_00955</name>
</gene>
<protein>
    <submittedName>
        <fullName evidence="2">Putative K+-transporting ATPase, F subunit</fullName>
    </submittedName>
</protein>
<feature type="transmembrane region" description="Helical" evidence="1">
    <location>
        <begin position="7"/>
        <end position="29"/>
    </location>
</feature>
<reference evidence="2 3" key="1">
    <citation type="submission" date="2013-08" db="EMBL/GenBank/DDBJ databases">
        <authorList>
            <person name="Weinstock G."/>
            <person name="Sodergren E."/>
            <person name="Wylie T."/>
            <person name="Fulton L."/>
            <person name="Fulton R."/>
            <person name="Fronick C."/>
            <person name="O'Laughlin M."/>
            <person name="Godfrey J."/>
            <person name="Miner T."/>
            <person name="Herter B."/>
            <person name="Appelbaum E."/>
            <person name="Cordes M."/>
            <person name="Lek S."/>
            <person name="Wollam A."/>
            <person name="Pepin K.H."/>
            <person name="Palsikar V.B."/>
            <person name="Mitreva M."/>
            <person name="Wilson R.K."/>
        </authorList>
    </citation>
    <scope>NUCLEOTIDE SEQUENCE [LARGE SCALE GENOMIC DNA]</scope>
    <source>
        <strain evidence="2 3">ATCC 12856</strain>
    </source>
</reference>
<evidence type="ECO:0000256" key="1">
    <source>
        <dbReference type="SAM" id="Phobius"/>
    </source>
</evidence>
<evidence type="ECO:0000313" key="3">
    <source>
        <dbReference type="Proteomes" id="UP000016511"/>
    </source>
</evidence>
<dbReference type="Proteomes" id="UP000016511">
    <property type="component" value="Unassembled WGS sequence"/>
</dbReference>